<keyword evidence="3" id="KW-0378">Hydrolase</keyword>
<evidence type="ECO:0000259" key="2">
    <source>
        <dbReference type="Pfam" id="PF02517"/>
    </source>
</evidence>
<keyword evidence="1" id="KW-0472">Membrane</keyword>
<feature type="transmembrane region" description="Helical" evidence="1">
    <location>
        <begin position="92"/>
        <end position="108"/>
    </location>
</feature>
<dbReference type="InterPro" id="IPR003675">
    <property type="entry name" value="Rce1/LyrA-like_dom"/>
</dbReference>
<feature type="transmembrane region" description="Helical" evidence="1">
    <location>
        <begin position="201"/>
        <end position="221"/>
    </location>
</feature>
<dbReference type="Proteomes" id="UP000593836">
    <property type="component" value="Chromosome"/>
</dbReference>
<keyword evidence="1" id="KW-1133">Transmembrane helix</keyword>
<feature type="transmembrane region" description="Helical" evidence="1">
    <location>
        <begin position="129"/>
        <end position="148"/>
    </location>
</feature>
<accession>A0A7S7LYY2</accession>
<feature type="transmembrane region" description="Helical" evidence="1">
    <location>
        <begin position="5"/>
        <end position="25"/>
    </location>
</feature>
<dbReference type="Pfam" id="PF02517">
    <property type="entry name" value="Rce1-like"/>
    <property type="match status" value="1"/>
</dbReference>
<feature type="transmembrane region" description="Helical" evidence="1">
    <location>
        <begin position="31"/>
        <end position="50"/>
    </location>
</feature>
<keyword evidence="3" id="KW-0645">Protease</keyword>
<proteinExistence type="predicted"/>
<dbReference type="GO" id="GO:0004175">
    <property type="term" value="F:endopeptidase activity"/>
    <property type="evidence" value="ECO:0007669"/>
    <property type="project" value="UniProtKB-ARBA"/>
</dbReference>
<feature type="transmembrane region" description="Helical" evidence="1">
    <location>
        <begin position="178"/>
        <end position="195"/>
    </location>
</feature>
<dbReference type="PANTHER" id="PTHR43592">
    <property type="entry name" value="CAAX AMINO TERMINAL PROTEASE"/>
    <property type="match status" value="1"/>
</dbReference>
<protein>
    <submittedName>
        <fullName evidence="3">CPBP family intramembrane metalloprotease</fullName>
    </submittedName>
</protein>
<keyword evidence="1" id="KW-0812">Transmembrane</keyword>
<dbReference type="AlphaFoldDB" id="A0A7S7LYY2"/>
<organism evidence="3 4">
    <name type="scientific">Candidatus Sulfurimonas marisnigri</name>
    <dbReference type="NCBI Taxonomy" id="2740405"/>
    <lineage>
        <taxon>Bacteria</taxon>
        <taxon>Pseudomonadati</taxon>
        <taxon>Campylobacterota</taxon>
        <taxon>Epsilonproteobacteria</taxon>
        <taxon>Campylobacterales</taxon>
        <taxon>Sulfurimonadaceae</taxon>
        <taxon>Sulfurimonas</taxon>
    </lineage>
</organism>
<evidence type="ECO:0000313" key="4">
    <source>
        <dbReference type="Proteomes" id="UP000593836"/>
    </source>
</evidence>
<dbReference type="EMBL" id="CP054493">
    <property type="protein sequence ID" value="QOY54017.1"/>
    <property type="molecule type" value="Genomic_DNA"/>
</dbReference>
<dbReference type="GO" id="GO:0006508">
    <property type="term" value="P:proteolysis"/>
    <property type="evidence" value="ECO:0007669"/>
    <property type="project" value="UniProtKB-KW"/>
</dbReference>
<dbReference type="KEGG" id="smas:HUE87_08965"/>
<evidence type="ECO:0000256" key="1">
    <source>
        <dbReference type="SAM" id="Phobius"/>
    </source>
</evidence>
<keyword evidence="4" id="KW-1185">Reference proteome</keyword>
<dbReference type="RefSeq" id="WP_194365969.1">
    <property type="nucleotide sequence ID" value="NZ_CP054493.1"/>
</dbReference>
<feature type="transmembrane region" description="Helical" evidence="1">
    <location>
        <begin position="154"/>
        <end position="173"/>
    </location>
</feature>
<dbReference type="GO" id="GO:0080120">
    <property type="term" value="P:CAAX-box protein maturation"/>
    <property type="evidence" value="ECO:0007669"/>
    <property type="project" value="UniProtKB-ARBA"/>
</dbReference>
<gene>
    <name evidence="3" type="ORF">HUE87_08965</name>
</gene>
<feature type="domain" description="CAAX prenyl protease 2/Lysostaphin resistance protein A-like" evidence="2">
    <location>
        <begin position="94"/>
        <end position="190"/>
    </location>
</feature>
<dbReference type="PANTHER" id="PTHR43592:SF15">
    <property type="entry name" value="CAAX AMINO TERMINAL PROTEASE FAMILY PROTEIN"/>
    <property type="match status" value="1"/>
</dbReference>
<feature type="transmembrane region" description="Helical" evidence="1">
    <location>
        <begin position="70"/>
        <end position="86"/>
    </location>
</feature>
<evidence type="ECO:0000313" key="3">
    <source>
        <dbReference type="EMBL" id="QOY54017.1"/>
    </source>
</evidence>
<reference evidence="3 4" key="1">
    <citation type="submission" date="2020-05" db="EMBL/GenBank/DDBJ databases">
        <title>Sulfurimonas marisnigri, sp. nov., and Sulfurimonas baltica, sp. nov., manganese oxide reducing chemolithoautotrophs of the class Epsilonproteobacteria isolated from the pelagic redoxclines of the Black and Baltic Seas and emended description of the genus Sulfurimonas.</title>
        <authorList>
            <person name="Henkel J.V."/>
            <person name="Laudan C."/>
            <person name="Werner J."/>
            <person name="Neu T."/>
            <person name="Plewe S."/>
            <person name="Sproer C."/>
            <person name="Bunk B."/>
            <person name="Schulz-Vogt H.N."/>
        </authorList>
    </citation>
    <scope>NUCLEOTIDE SEQUENCE [LARGE SCALE GENOMIC DNA]</scope>
    <source>
        <strain evidence="3 4">SoZ1</strain>
    </source>
</reference>
<name>A0A7S7LYY2_9BACT</name>
<sequence length="234" mass="26443">MKIKILIISLSIIIFSNLLVMLSILKMHLPYTISMFIFTLLSLLLWFFLLKKDVPLSIKNIDHGTFKASLLLIIITSSLSVFMIATSEVVNYNHIVLMLITAVLVAVYEEIIFRGIGLGSFLSSGISPLRAILLSSVIFSLFHIGYVASIGLDIILLFMNTFMMGFILGTIYYKTKNILLIIVIHFLWDFAVFINQKLPTVEIGTVTTIILFVTTILYFTWSARKVRLSSHLVN</sequence>
<keyword evidence="3" id="KW-0482">Metalloprotease</keyword>
<dbReference type="GO" id="GO:0008237">
    <property type="term" value="F:metallopeptidase activity"/>
    <property type="evidence" value="ECO:0007669"/>
    <property type="project" value="UniProtKB-KW"/>
</dbReference>